<dbReference type="PANTHER" id="PTHR13325">
    <property type="entry name" value="PROTEASE M50 MEMBRANE-BOUND TRANSCRIPTION FACTOR SITE 2 PROTEASE"/>
    <property type="match status" value="1"/>
</dbReference>
<dbReference type="GO" id="GO:0004222">
    <property type="term" value="F:metalloendopeptidase activity"/>
    <property type="evidence" value="ECO:0007669"/>
    <property type="project" value="InterPro"/>
</dbReference>
<reference evidence="9 10" key="1">
    <citation type="journal article" date="2014" name="BMC Genomics">
        <title>Architecture and functions of a multipartite genome of the methylotrophic bacterium Paracoccus aminophilus JCM 7686, containing primary and secondary chromids.</title>
        <authorList>
            <person name="Dziewit L."/>
            <person name="Czarnecki J."/>
            <person name="Wibberg D."/>
            <person name="Radlinska M."/>
            <person name="Mrozek P."/>
            <person name="Szymczak M."/>
            <person name="Schluter A."/>
            <person name="Puhler A."/>
            <person name="Bartosik D."/>
        </authorList>
    </citation>
    <scope>NUCLEOTIDE SEQUENCE [LARGE SCALE GENOMIC DNA]</scope>
    <source>
        <strain evidence="9">JCM 7686</strain>
        <plasmid evidence="10">Plasmid pAMI4</plasmid>
    </source>
</reference>
<evidence type="ECO:0000256" key="1">
    <source>
        <dbReference type="ARBA" id="ARBA00001947"/>
    </source>
</evidence>
<evidence type="ECO:0000256" key="2">
    <source>
        <dbReference type="ARBA" id="ARBA00004127"/>
    </source>
</evidence>
<comment type="cofactor">
    <cofactor evidence="1">
        <name>Zn(2+)</name>
        <dbReference type="ChEBI" id="CHEBI:29105"/>
    </cofactor>
</comment>
<accession>S5YHK4</accession>
<dbReference type="GO" id="GO:0016020">
    <property type="term" value="C:membrane"/>
    <property type="evidence" value="ECO:0007669"/>
    <property type="project" value="InterPro"/>
</dbReference>
<keyword evidence="10" id="KW-1185">Reference proteome</keyword>
<protein>
    <recommendedName>
        <fullName evidence="8">Peptidase M50 domain-containing protein</fullName>
    </recommendedName>
</protein>
<dbReference type="Pfam" id="PF02163">
    <property type="entry name" value="Peptidase_M50"/>
    <property type="match status" value="1"/>
</dbReference>
<sequence length="352" mass="38322">MSDLAFQPRPMTAAPDENEVFAMRPGIARVRRNHMTILVQPDDGRSMRISPVGAELVPLLAQGATLHELESHLRRRFPAASDVNFKLRQFLGQLVTAGFLGHAEATPIRRTTHRLVLFNPDPVARAIAAVLLGLPSFLRGLLLGVLLGAAGVALTALVLSPALPHPREIVTRFSWGGLAFLLLVLLPIHELAHAVAARMAGIPVTSAGLLIHGLTPGPFVDTSGAYRVTDRRKRFWIPAVGPLVDLLCCALAAGLLVFGPDWGLDPRVTSALPFVFLGSALLLTLNLNPIMPSDGSHMIEALRDDELLRRSALSRRGAKMSRPMDVALYRALASMFWQGLAVLLWFWWFHAA</sequence>
<evidence type="ECO:0000256" key="5">
    <source>
        <dbReference type="ARBA" id="ARBA00022989"/>
    </source>
</evidence>
<dbReference type="GO" id="GO:0005737">
    <property type="term" value="C:cytoplasm"/>
    <property type="evidence" value="ECO:0007669"/>
    <property type="project" value="TreeGrafter"/>
</dbReference>
<comment type="similarity">
    <text evidence="3">Belongs to the peptidase M50B family.</text>
</comment>
<feature type="transmembrane region" description="Helical" evidence="7">
    <location>
        <begin position="327"/>
        <end position="348"/>
    </location>
</feature>
<keyword evidence="4 7" id="KW-0812">Transmembrane</keyword>
<dbReference type="PANTHER" id="PTHR13325:SF3">
    <property type="entry name" value="MEMBRANE-BOUND TRANSCRIPTION FACTOR SITE-2 PROTEASE"/>
    <property type="match status" value="1"/>
</dbReference>
<dbReference type="eggNOG" id="COG1994">
    <property type="taxonomic scope" value="Bacteria"/>
</dbReference>
<evidence type="ECO:0000256" key="4">
    <source>
        <dbReference type="ARBA" id="ARBA00022692"/>
    </source>
</evidence>
<dbReference type="GO" id="GO:0012505">
    <property type="term" value="C:endomembrane system"/>
    <property type="evidence" value="ECO:0007669"/>
    <property type="project" value="UniProtKB-SubCell"/>
</dbReference>
<dbReference type="KEGG" id="pami:JCM7686_pAMI4p253"/>
<dbReference type="HOGENOM" id="CLU_787195_0_0_5"/>
<feature type="transmembrane region" description="Helical" evidence="7">
    <location>
        <begin position="235"/>
        <end position="258"/>
    </location>
</feature>
<feature type="transmembrane region" description="Helical" evidence="7">
    <location>
        <begin position="141"/>
        <end position="163"/>
    </location>
</feature>
<dbReference type="InterPro" id="IPR001193">
    <property type="entry name" value="MBTPS2"/>
</dbReference>
<geneLocation type="plasmid" evidence="9 10">
    <name>pAMI4</name>
</geneLocation>
<dbReference type="InterPro" id="IPR008915">
    <property type="entry name" value="Peptidase_M50"/>
</dbReference>
<keyword evidence="9" id="KW-0614">Plasmid</keyword>
<dbReference type="OrthoDB" id="9759690at2"/>
<organism evidence="9 10">
    <name type="scientific">Paracoccus aminophilus JCM 7686</name>
    <dbReference type="NCBI Taxonomy" id="1367847"/>
    <lineage>
        <taxon>Bacteria</taxon>
        <taxon>Pseudomonadati</taxon>
        <taxon>Pseudomonadota</taxon>
        <taxon>Alphaproteobacteria</taxon>
        <taxon>Rhodobacterales</taxon>
        <taxon>Paracoccaceae</taxon>
        <taxon>Paracoccus</taxon>
    </lineage>
</organism>
<keyword evidence="6 7" id="KW-0472">Membrane</keyword>
<evidence type="ECO:0000259" key="8">
    <source>
        <dbReference type="Pfam" id="PF02163"/>
    </source>
</evidence>
<dbReference type="Proteomes" id="UP000015480">
    <property type="component" value="Plasmid pAMI4"/>
</dbReference>
<dbReference type="CDD" id="cd05709">
    <property type="entry name" value="S2P-M50"/>
    <property type="match status" value="1"/>
</dbReference>
<keyword evidence="5 7" id="KW-1133">Transmembrane helix</keyword>
<evidence type="ECO:0000256" key="7">
    <source>
        <dbReference type="SAM" id="Phobius"/>
    </source>
</evidence>
<feature type="transmembrane region" description="Helical" evidence="7">
    <location>
        <begin position="270"/>
        <end position="288"/>
    </location>
</feature>
<gene>
    <name evidence="9" type="ORF">JCM7686_pAMI4p253</name>
</gene>
<dbReference type="AlphaFoldDB" id="S5YHK4"/>
<evidence type="ECO:0000256" key="6">
    <source>
        <dbReference type="ARBA" id="ARBA00023136"/>
    </source>
</evidence>
<feature type="transmembrane region" description="Helical" evidence="7">
    <location>
        <begin position="169"/>
        <end position="188"/>
    </location>
</feature>
<evidence type="ECO:0000256" key="3">
    <source>
        <dbReference type="ARBA" id="ARBA00007931"/>
    </source>
</evidence>
<dbReference type="PATRIC" id="fig|1367847.3.peg.3895"/>
<evidence type="ECO:0000313" key="10">
    <source>
        <dbReference type="Proteomes" id="UP000015480"/>
    </source>
</evidence>
<dbReference type="EMBL" id="CP006652">
    <property type="protein sequence ID" value="AGT10943.1"/>
    <property type="molecule type" value="Genomic_DNA"/>
</dbReference>
<proteinExistence type="inferred from homology"/>
<evidence type="ECO:0000313" key="9">
    <source>
        <dbReference type="EMBL" id="AGT10943.1"/>
    </source>
</evidence>
<dbReference type="RefSeq" id="WP_020952427.1">
    <property type="nucleotide sequence ID" value="NC_022049.1"/>
</dbReference>
<feature type="domain" description="Peptidase M50" evidence="8">
    <location>
        <begin position="179"/>
        <end position="258"/>
    </location>
</feature>
<comment type="subcellular location">
    <subcellularLocation>
        <location evidence="2">Endomembrane system</location>
        <topology evidence="2">Multi-pass membrane protein</topology>
    </subcellularLocation>
</comment>
<name>S5YHK4_PARAH</name>
<dbReference type="GO" id="GO:0031293">
    <property type="term" value="P:membrane protein intracellular domain proteolysis"/>
    <property type="evidence" value="ECO:0007669"/>
    <property type="project" value="TreeGrafter"/>
</dbReference>